<reference evidence="1" key="1">
    <citation type="submission" date="2014-11" db="EMBL/GenBank/DDBJ databases">
        <authorList>
            <person name="Amaro Gonzalez C."/>
        </authorList>
    </citation>
    <scope>NUCLEOTIDE SEQUENCE</scope>
</reference>
<sequence length="86" mass="9676">MASSQNAAIFTQRELKICNRSRAPNRPLLLIGRVHIWNLNVLDILLEFKLDLSAGGTAQIPYDDPGSSKALDDLELTEQLFLRLKQ</sequence>
<dbReference type="EMBL" id="GBXM01093179">
    <property type="protein sequence ID" value="JAH15398.1"/>
    <property type="molecule type" value="Transcribed_RNA"/>
</dbReference>
<evidence type="ECO:0000313" key="1">
    <source>
        <dbReference type="EMBL" id="JAH15398.1"/>
    </source>
</evidence>
<protein>
    <submittedName>
        <fullName evidence="1">Uncharacterized protein</fullName>
    </submittedName>
</protein>
<name>A0A0E9QH15_ANGAN</name>
<proteinExistence type="predicted"/>
<organism evidence="1">
    <name type="scientific">Anguilla anguilla</name>
    <name type="common">European freshwater eel</name>
    <name type="synonym">Muraena anguilla</name>
    <dbReference type="NCBI Taxonomy" id="7936"/>
    <lineage>
        <taxon>Eukaryota</taxon>
        <taxon>Metazoa</taxon>
        <taxon>Chordata</taxon>
        <taxon>Craniata</taxon>
        <taxon>Vertebrata</taxon>
        <taxon>Euteleostomi</taxon>
        <taxon>Actinopterygii</taxon>
        <taxon>Neopterygii</taxon>
        <taxon>Teleostei</taxon>
        <taxon>Anguilliformes</taxon>
        <taxon>Anguillidae</taxon>
        <taxon>Anguilla</taxon>
    </lineage>
</organism>
<accession>A0A0E9QH15</accession>
<reference evidence="1" key="2">
    <citation type="journal article" date="2015" name="Fish Shellfish Immunol.">
        <title>Early steps in the European eel (Anguilla anguilla)-Vibrio vulnificus interaction in the gills: Role of the RtxA13 toxin.</title>
        <authorList>
            <person name="Callol A."/>
            <person name="Pajuelo D."/>
            <person name="Ebbesson L."/>
            <person name="Teles M."/>
            <person name="MacKenzie S."/>
            <person name="Amaro C."/>
        </authorList>
    </citation>
    <scope>NUCLEOTIDE SEQUENCE</scope>
</reference>
<dbReference type="AlphaFoldDB" id="A0A0E9QH15"/>